<dbReference type="InterPro" id="IPR033717">
    <property type="entry name" value="UDPK"/>
</dbReference>
<evidence type="ECO:0000256" key="4">
    <source>
        <dbReference type="ARBA" id="ARBA00022516"/>
    </source>
</evidence>
<evidence type="ECO:0000256" key="5">
    <source>
        <dbReference type="ARBA" id="ARBA00022679"/>
    </source>
</evidence>
<evidence type="ECO:0000313" key="17">
    <source>
        <dbReference type="Proteomes" id="UP001232973"/>
    </source>
</evidence>
<dbReference type="EMBL" id="JAUSTP010000019">
    <property type="protein sequence ID" value="MDQ0190472.1"/>
    <property type="molecule type" value="Genomic_DNA"/>
</dbReference>
<dbReference type="InterPro" id="IPR000829">
    <property type="entry name" value="DAGK"/>
</dbReference>
<dbReference type="GO" id="GO:0016301">
    <property type="term" value="F:kinase activity"/>
    <property type="evidence" value="ECO:0007669"/>
    <property type="project" value="UniProtKB-KW"/>
</dbReference>
<evidence type="ECO:0000256" key="1">
    <source>
        <dbReference type="ARBA" id="ARBA00004651"/>
    </source>
</evidence>
<feature type="transmembrane region" description="Helical" evidence="15">
    <location>
        <begin position="109"/>
        <end position="132"/>
    </location>
</feature>
<evidence type="ECO:0000256" key="9">
    <source>
        <dbReference type="ARBA" id="ARBA00022840"/>
    </source>
</evidence>
<feature type="transmembrane region" description="Helical" evidence="15">
    <location>
        <begin position="30"/>
        <end position="51"/>
    </location>
</feature>
<gene>
    <name evidence="16" type="ORF">J2S03_002337</name>
</gene>
<keyword evidence="13" id="KW-0594">Phospholipid biosynthesis</keyword>
<keyword evidence="3" id="KW-1003">Cell membrane</keyword>
<comment type="caution">
    <text evidence="16">The sequence shown here is derived from an EMBL/GenBank/DDBJ whole genome shotgun (WGS) entry which is preliminary data.</text>
</comment>
<comment type="subcellular location">
    <subcellularLocation>
        <location evidence="1">Cell membrane</location>
        <topology evidence="1">Multi-pass membrane protein</topology>
    </subcellularLocation>
</comment>
<feature type="transmembrane region" description="Helical" evidence="15">
    <location>
        <begin position="72"/>
        <end position="94"/>
    </location>
</feature>
<reference evidence="16 17" key="1">
    <citation type="submission" date="2023-07" db="EMBL/GenBank/DDBJ databases">
        <title>Genomic Encyclopedia of Type Strains, Phase IV (KMG-IV): sequencing the most valuable type-strain genomes for metagenomic binning, comparative biology and taxonomic classification.</title>
        <authorList>
            <person name="Goeker M."/>
        </authorList>
    </citation>
    <scope>NUCLEOTIDE SEQUENCE [LARGE SCALE GENOMIC DNA]</scope>
    <source>
        <strain evidence="16 17">DSM 4006</strain>
    </source>
</reference>
<evidence type="ECO:0000256" key="14">
    <source>
        <dbReference type="ARBA" id="ARBA00023264"/>
    </source>
</evidence>
<dbReference type="InterPro" id="IPR036945">
    <property type="entry name" value="DAGK_sf"/>
</dbReference>
<protein>
    <submittedName>
        <fullName evidence="16">Diacylglycerol kinase</fullName>
    </submittedName>
</protein>
<evidence type="ECO:0000256" key="3">
    <source>
        <dbReference type="ARBA" id="ARBA00022475"/>
    </source>
</evidence>
<comment type="similarity">
    <text evidence="2">Belongs to the bacterial diacylglycerol kinase family.</text>
</comment>
<name>A0ABT9XJT9_9BACL</name>
<evidence type="ECO:0000256" key="10">
    <source>
        <dbReference type="ARBA" id="ARBA00022989"/>
    </source>
</evidence>
<dbReference type="PANTHER" id="PTHR34299">
    <property type="entry name" value="DIACYLGLYCEROL KINASE"/>
    <property type="match status" value="1"/>
</dbReference>
<dbReference type="Proteomes" id="UP001232973">
    <property type="component" value="Unassembled WGS sequence"/>
</dbReference>
<proteinExistence type="inferred from homology"/>
<evidence type="ECO:0000313" key="16">
    <source>
        <dbReference type="EMBL" id="MDQ0190472.1"/>
    </source>
</evidence>
<sequence>MRMERNMKVHFAAALCVMVFNLIVRPALLFVMLDVLACTVVISAELVNTALEALANHLAAGRQLRAIQVAKDAAAGSVLLLAAGALVVGVYVGWQTWPWQWRLLTMQHAAGMVVTLCALVLLLWAVAGAIFAKDSIRQEAVQ</sequence>
<accession>A0ABT9XJT9</accession>
<dbReference type="Pfam" id="PF01219">
    <property type="entry name" value="DAGK_prokar"/>
    <property type="match status" value="1"/>
</dbReference>
<keyword evidence="5" id="KW-0808">Transferase</keyword>
<keyword evidence="6 15" id="KW-0812">Transmembrane</keyword>
<evidence type="ECO:0000256" key="7">
    <source>
        <dbReference type="ARBA" id="ARBA00022741"/>
    </source>
</evidence>
<evidence type="ECO:0000256" key="13">
    <source>
        <dbReference type="ARBA" id="ARBA00023209"/>
    </source>
</evidence>
<evidence type="ECO:0000256" key="8">
    <source>
        <dbReference type="ARBA" id="ARBA00022777"/>
    </source>
</evidence>
<dbReference type="PANTHER" id="PTHR34299:SF1">
    <property type="entry name" value="DIACYLGLYCEROL KINASE"/>
    <property type="match status" value="1"/>
</dbReference>
<keyword evidence="8 16" id="KW-0418">Kinase</keyword>
<keyword evidence="4" id="KW-0444">Lipid biosynthesis</keyword>
<dbReference type="CDD" id="cd14265">
    <property type="entry name" value="UDPK_IM_like"/>
    <property type="match status" value="1"/>
</dbReference>
<keyword evidence="11" id="KW-0443">Lipid metabolism</keyword>
<feature type="transmembrane region" description="Helical" evidence="15">
    <location>
        <begin position="7"/>
        <end position="24"/>
    </location>
</feature>
<dbReference type="Gene3D" id="1.10.287.3610">
    <property type="match status" value="1"/>
</dbReference>
<keyword evidence="7" id="KW-0547">Nucleotide-binding</keyword>
<keyword evidence="12 15" id="KW-0472">Membrane</keyword>
<evidence type="ECO:0000256" key="12">
    <source>
        <dbReference type="ARBA" id="ARBA00023136"/>
    </source>
</evidence>
<evidence type="ECO:0000256" key="15">
    <source>
        <dbReference type="SAM" id="Phobius"/>
    </source>
</evidence>
<evidence type="ECO:0000256" key="2">
    <source>
        <dbReference type="ARBA" id="ARBA00005967"/>
    </source>
</evidence>
<keyword evidence="9" id="KW-0067">ATP-binding</keyword>
<keyword evidence="10 15" id="KW-1133">Transmembrane helix</keyword>
<evidence type="ECO:0000256" key="6">
    <source>
        <dbReference type="ARBA" id="ARBA00022692"/>
    </source>
</evidence>
<keyword evidence="14" id="KW-1208">Phospholipid metabolism</keyword>
<evidence type="ECO:0000256" key="11">
    <source>
        <dbReference type="ARBA" id="ARBA00023098"/>
    </source>
</evidence>
<organism evidence="16 17">
    <name type="scientific">Alicyclobacillus cycloheptanicus</name>
    <dbReference type="NCBI Taxonomy" id="1457"/>
    <lineage>
        <taxon>Bacteria</taxon>
        <taxon>Bacillati</taxon>
        <taxon>Bacillota</taxon>
        <taxon>Bacilli</taxon>
        <taxon>Bacillales</taxon>
        <taxon>Alicyclobacillaceae</taxon>
        <taxon>Alicyclobacillus</taxon>
    </lineage>
</organism>
<keyword evidence="17" id="KW-1185">Reference proteome</keyword>